<accession>A0A1G8TDC9</accession>
<feature type="domain" description="Outer membrane protein beta-barrel" evidence="6">
    <location>
        <begin position="625"/>
        <end position="820"/>
    </location>
</feature>
<dbReference type="PANTHER" id="PTHR34001">
    <property type="entry name" value="BLL7405 PROTEIN"/>
    <property type="match status" value="1"/>
</dbReference>
<dbReference type="Pfam" id="PF13505">
    <property type="entry name" value="OMP_b-brl"/>
    <property type="match status" value="2"/>
</dbReference>
<dbReference type="EMBL" id="FNEB01000019">
    <property type="protein sequence ID" value="SDJ38680.1"/>
    <property type="molecule type" value="Genomic_DNA"/>
</dbReference>
<dbReference type="AlphaFoldDB" id="A0A1G8TDC9"/>
<dbReference type="Gene3D" id="2.40.160.20">
    <property type="match status" value="2"/>
</dbReference>
<keyword evidence="3" id="KW-0472">Membrane</keyword>
<reference evidence="7 8" key="1">
    <citation type="submission" date="2016-10" db="EMBL/GenBank/DDBJ databases">
        <authorList>
            <person name="de Groot N.N."/>
        </authorList>
    </citation>
    <scope>NUCLEOTIDE SEQUENCE [LARGE SCALE GENOMIC DNA]</scope>
    <source>
        <strain evidence="7 8">DSM 28010</strain>
    </source>
</reference>
<organism evidence="7 8">
    <name type="scientific">Lutimaribacter saemankumensis</name>
    <dbReference type="NCBI Taxonomy" id="490829"/>
    <lineage>
        <taxon>Bacteria</taxon>
        <taxon>Pseudomonadati</taxon>
        <taxon>Pseudomonadota</taxon>
        <taxon>Alphaproteobacteria</taxon>
        <taxon>Rhodobacterales</taxon>
        <taxon>Roseobacteraceae</taxon>
        <taxon>Lutimaribacter</taxon>
    </lineage>
</organism>
<keyword evidence="2 5" id="KW-0732">Signal</keyword>
<evidence type="ECO:0000259" key="6">
    <source>
        <dbReference type="Pfam" id="PF13505"/>
    </source>
</evidence>
<dbReference type="STRING" id="490829.SAMN05421850_11916"/>
<evidence type="ECO:0000256" key="3">
    <source>
        <dbReference type="ARBA" id="ARBA00023136"/>
    </source>
</evidence>
<dbReference type="InterPro" id="IPR027385">
    <property type="entry name" value="Beta-barrel_OMP"/>
</dbReference>
<dbReference type="Pfam" id="PF10082">
    <property type="entry name" value="BBP2_2"/>
    <property type="match status" value="1"/>
</dbReference>
<feature type="domain" description="Outer membrane protein beta-barrel" evidence="6">
    <location>
        <begin position="419"/>
        <end position="612"/>
    </location>
</feature>
<evidence type="ECO:0000313" key="8">
    <source>
        <dbReference type="Proteomes" id="UP000199340"/>
    </source>
</evidence>
<comment type="similarity">
    <text evidence="4">Belongs to the Omp25/RopB family.</text>
</comment>
<evidence type="ECO:0000256" key="1">
    <source>
        <dbReference type="ARBA" id="ARBA00004370"/>
    </source>
</evidence>
<dbReference type="InterPro" id="IPR011250">
    <property type="entry name" value="OMP/PagP_B-barrel"/>
</dbReference>
<gene>
    <name evidence="7" type="ORF">SAMN05421850_11916</name>
</gene>
<proteinExistence type="inferred from homology"/>
<dbReference type="InterPro" id="IPR051692">
    <property type="entry name" value="OMP-like"/>
</dbReference>
<dbReference type="InterPro" id="IPR018759">
    <property type="entry name" value="BBP2_2"/>
</dbReference>
<dbReference type="GO" id="GO:0016020">
    <property type="term" value="C:membrane"/>
    <property type="evidence" value="ECO:0007669"/>
    <property type="project" value="UniProtKB-SubCell"/>
</dbReference>
<name>A0A1G8TDC9_9RHOB</name>
<feature type="signal peptide" evidence="5">
    <location>
        <begin position="1"/>
        <end position="27"/>
    </location>
</feature>
<keyword evidence="8" id="KW-1185">Reference proteome</keyword>
<comment type="subcellular location">
    <subcellularLocation>
        <location evidence="1">Membrane</location>
    </subcellularLocation>
</comment>
<sequence length="820" mass="88325">MYSGKKRIAGSLSAASILVFTSGALSAQDAASPSVSTQDQSAVQFDAGVTVSGEYTDNVFLTANDRRSDFVTVVAPWVGLSYRLEDFRLNVEASAEIGRFADNPSEDYEDFFLGAEAQYRISERLFAFGGLDLALDHEGRDSPDEVNGSRPTELRETSGYIGLGGAVSDRSFRLGLNVRDIDYEDTPTSLGSVIDNDDRDRRQLELGGRIGVGRTPTGEYFFQGIYDRRDYDQQFDNQGTGFERSSKGYQVALGYTGAVGPMRGEVLFGLMSLDYDDARFDTTTAVDIGVDLSMPLGERTTLEAIVDRNIEETTLAGASGYISTSAGLRLRHRVSADMSLAAYGFLTRNDYQGFERNDVLLETGVSLRYYLNPRLYLDTNYDFRQRQSDVAGAEFDEHRITLSLGTVLEPRFDADTADLATSSGGGFYAGVQLGDTALQTKVDGPRGSGGNLTADFGDHGATGGVFAGYRNQYGSLVLGAELEAEFSDASWTHLANRDFSVERGNAFALSGVMGLRTVGGNLLYSRFGVVSAEFDSTYQRGSGAPVAISERETGLLFGVGAEIPLGNGFAGRVEYQLRAYDDYPLGAPLGSGSDDNFANIESVARFGLVYDFGKTDMPFENRPKTDFSGFYAGASIGHGTLQSDNSGLRIPGNPANPAFTLDATRGGQGFTGGGFAGYGVVTNGFYIGGEVLAEVSGADWNIERSPEGRIYSMKKTGTLGAALRVGYALNDTVLIYGRAGLVRSQFDVNYTYGSAVVDRNETLDGVRIGAGVEFAVGEKSTVRLEYTQTDYDASSVDYGAGVDQFDTSERMFSVGFSRKF</sequence>
<evidence type="ECO:0000256" key="5">
    <source>
        <dbReference type="SAM" id="SignalP"/>
    </source>
</evidence>
<evidence type="ECO:0000256" key="2">
    <source>
        <dbReference type="ARBA" id="ARBA00022729"/>
    </source>
</evidence>
<dbReference type="SUPFAM" id="SSF56925">
    <property type="entry name" value="OMPA-like"/>
    <property type="match status" value="2"/>
</dbReference>
<evidence type="ECO:0000313" key="7">
    <source>
        <dbReference type="EMBL" id="SDJ38680.1"/>
    </source>
</evidence>
<evidence type="ECO:0000256" key="4">
    <source>
        <dbReference type="ARBA" id="ARBA00038306"/>
    </source>
</evidence>
<protein>
    <submittedName>
        <fullName evidence="7">Uncharacterized protein, PEP-CTERM system associated</fullName>
    </submittedName>
</protein>
<dbReference type="PANTHER" id="PTHR34001:SF3">
    <property type="entry name" value="BLL7405 PROTEIN"/>
    <property type="match status" value="1"/>
</dbReference>
<feature type="chain" id="PRO_5011707218" evidence="5">
    <location>
        <begin position="28"/>
        <end position="820"/>
    </location>
</feature>
<dbReference type="OrthoDB" id="268975at2"/>
<dbReference type="Proteomes" id="UP000199340">
    <property type="component" value="Unassembled WGS sequence"/>
</dbReference>